<reference evidence="3" key="1">
    <citation type="submission" date="2015-06" db="EMBL/GenBank/DDBJ databases">
        <title>Expansion of signal transduction pathways in fungi by whole-genome duplication.</title>
        <authorList>
            <consortium name="DOE Joint Genome Institute"/>
            <person name="Corrochano L.M."/>
            <person name="Kuo A."/>
            <person name="Marcet-Houben M."/>
            <person name="Polaino S."/>
            <person name="Salamov A."/>
            <person name="Villalobos J.M."/>
            <person name="Alvarez M.I."/>
            <person name="Avalos J."/>
            <person name="Benito E.P."/>
            <person name="Benoit I."/>
            <person name="Burger G."/>
            <person name="Camino L.P."/>
            <person name="Canovas D."/>
            <person name="Cerda-Olmedo E."/>
            <person name="Cheng J.-F."/>
            <person name="Dominguez A."/>
            <person name="Elias M."/>
            <person name="Eslava A.P."/>
            <person name="Glaser F."/>
            <person name="Grimwood J."/>
            <person name="Gutierrez G."/>
            <person name="Heitman J."/>
            <person name="Henrissat B."/>
            <person name="Iturriaga E.A."/>
            <person name="Lang B.F."/>
            <person name="Lavin J.L."/>
            <person name="Lee S."/>
            <person name="Li W."/>
            <person name="Lindquist E."/>
            <person name="Lopez-Garcia S."/>
            <person name="Luque E.M."/>
            <person name="Marcos A.T."/>
            <person name="Martin J."/>
            <person name="McCluskey K."/>
            <person name="Medina H.R."/>
            <person name="Miralles-Duran A."/>
            <person name="Miyazaki A."/>
            <person name="Munoz-Torres E."/>
            <person name="Oguiza J.A."/>
            <person name="Ohm R."/>
            <person name="Olmedo M."/>
            <person name="Orejas M."/>
            <person name="Ortiz-Castellanos L."/>
            <person name="Pisabarro A.G."/>
            <person name="Rodriguez-Romero J."/>
            <person name="Ruiz-Herrera J."/>
            <person name="Ruiz-Vazquez R."/>
            <person name="Sanz C."/>
            <person name="Schackwitz W."/>
            <person name="Schmutz J."/>
            <person name="Shahriari M."/>
            <person name="Shelest E."/>
            <person name="Silva-Franco F."/>
            <person name="Soanes D."/>
            <person name="Syed K."/>
            <person name="Tagua V.G."/>
            <person name="Talbot N.J."/>
            <person name="Thon M."/>
            <person name="De vries R.P."/>
            <person name="Wiebenga A."/>
            <person name="Yadav J.S."/>
            <person name="Braun E.L."/>
            <person name="Baker S."/>
            <person name="Garre V."/>
            <person name="Horwitz B."/>
            <person name="Torres-Martinez S."/>
            <person name="Idnurm A."/>
            <person name="Herrera-Estrella A."/>
            <person name="Gabaldon T."/>
            <person name="Grigoriev I.V."/>
        </authorList>
    </citation>
    <scope>NUCLEOTIDE SEQUENCE [LARGE SCALE GENOMIC DNA]</scope>
    <source>
        <strain evidence="3">NRRL 1555(-)</strain>
    </source>
</reference>
<dbReference type="AlphaFoldDB" id="A0A167MMD9"/>
<dbReference type="RefSeq" id="XP_018291314.1">
    <property type="nucleotide sequence ID" value="XM_018441547.1"/>
</dbReference>
<organism evidence="2 3">
    <name type="scientific">Phycomyces blakesleeanus (strain ATCC 8743b / DSM 1359 / FGSC 10004 / NBRC 33097 / NRRL 1555)</name>
    <dbReference type="NCBI Taxonomy" id="763407"/>
    <lineage>
        <taxon>Eukaryota</taxon>
        <taxon>Fungi</taxon>
        <taxon>Fungi incertae sedis</taxon>
        <taxon>Mucoromycota</taxon>
        <taxon>Mucoromycotina</taxon>
        <taxon>Mucoromycetes</taxon>
        <taxon>Mucorales</taxon>
        <taxon>Phycomycetaceae</taxon>
        <taxon>Phycomyces</taxon>
    </lineage>
</organism>
<dbReference type="OrthoDB" id="2253782at2759"/>
<evidence type="ECO:0000313" key="3">
    <source>
        <dbReference type="Proteomes" id="UP000077315"/>
    </source>
</evidence>
<name>A0A167MMD9_PHYB8</name>
<dbReference type="SUPFAM" id="SSF52047">
    <property type="entry name" value="RNI-like"/>
    <property type="match status" value="1"/>
</dbReference>
<dbReference type="SUPFAM" id="SSF81383">
    <property type="entry name" value="F-box domain"/>
    <property type="match status" value="1"/>
</dbReference>
<evidence type="ECO:0000313" key="2">
    <source>
        <dbReference type="EMBL" id="OAD73274.1"/>
    </source>
</evidence>
<proteinExistence type="predicted"/>
<keyword evidence="3" id="KW-1185">Reference proteome</keyword>
<dbReference type="PANTHER" id="PTHR31639:SF100">
    <property type="entry name" value="OS07G0160500 PROTEIN"/>
    <property type="match status" value="1"/>
</dbReference>
<evidence type="ECO:0000259" key="1">
    <source>
        <dbReference type="Pfam" id="PF00646"/>
    </source>
</evidence>
<dbReference type="Gene3D" id="3.80.10.10">
    <property type="entry name" value="Ribonuclease Inhibitor"/>
    <property type="match status" value="1"/>
</dbReference>
<dbReference type="GeneID" id="29002453"/>
<protein>
    <recommendedName>
        <fullName evidence="1">F-box domain-containing protein</fullName>
    </recommendedName>
</protein>
<dbReference type="InterPro" id="IPR001810">
    <property type="entry name" value="F-box_dom"/>
</dbReference>
<feature type="domain" description="F-box" evidence="1">
    <location>
        <begin position="4"/>
        <end position="35"/>
    </location>
</feature>
<gene>
    <name evidence="2" type="ORF">PHYBLDRAFT_65876</name>
</gene>
<dbReference type="InterPro" id="IPR032675">
    <property type="entry name" value="LRR_dom_sf"/>
</dbReference>
<dbReference type="InParanoid" id="A0A167MMD9"/>
<sequence>MGVSELPLKILMKIADNLSILGKHFCSLTCKRWRHPFQKCLLRNIVIGPHEGAQVLVSLFKASGKNAPTLYGLNLWIHSLQIHHYFDVRKISDMHFSDLFGYLQNLKHLDLWILSSDDIYGEVTRTGAGWKSLESLKIQYSMPEKKWSARDMFECINTCSMLQKLKIHKHGEGYYMDFSLDDFEKMHQSLQELSSIEGDMYLNTDFSSTLDALRNMTPEFAMTSLDIRSKKYEMNDDATDVSDNHTNLDKGPKIRSLFRSNPNAFKHLETFDFTTDNYYEFSDLILWDLLCPLKVPLKHLALNALREGKVDDSNPIDINRILQSFSETLERLSVQGFAYSDNVKNQTLEISYYCPFLRYLFIGGSEVYLNVADLLDKCVGLKELKIRGGKLFINPTTPTEESNQHHGLEILKLQKCSATAEAFSYISFRCRGLKHMTLHTFWVPGSICEETGCLLVDMPYTFLKTLNIGQGQYGISRNVSFGTSIGLKKKEMDLECPIMTSPNIDWLYTFDYYVYPGTYVLETRKLSREYADVILEYYQNFQSNSIDQITKDNSSYDVANPETGWEYDLYRGYGELRFGNIESISVISEENDDTF</sequence>
<dbReference type="Proteomes" id="UP000077315">
    <property type="component" value="Unassembled WGS sequence"/>
</dbReference>
<accession>A0A167MMD9</accession>
<dbReference type="PANTHER" id="PTHR31639">
    <property type="entry name" value="F-BOX PROTEIN-LIKE"/>
    <property type="match status" value="1"/>
</dbReference>
<dbReference type="Pfam" id="PF00646">
    <property type="entry name" value="F-box"/>
    <property type="match status" value="1"/>
</dbReference>
<dbReference type="EMBL" id="KV440981">
    <property type="protein sequence ID" value="OAD73274.1"/>
    <property type="molecule type" value="Genomic_DNA"/>
</dbReference>
<dbReference type="VEuPathDB" id="FungiDB:PHYBLDRAFT_65876"/>
<dbReference type="InterPro" id="IPR036047">
    <property type="entry name" value="F-box-like_dom_sf"/>
</dbReference>